<dbReference type="EC" id="2.7.13.3" evidence="2"/>
<dbReference type="RefSeq" id="WP_321546926.1">
    <property type="nucleotide sequence ID" value="NZ_JAXIVS010000005.1"/>
</dbReference>
<feature type="domain" description="PAS" evidence="8">
    <location>
        <begin position="23"/>
        <end position="64"/>
    </location>
</feature>
<evidence type="ECO:0000256" key="5">
    <source>
        <dbReference type="ARBA" id="ARBA00022777"/>
    </source>
</evidence>
<keyword evidence="3" id="KW-0597">Phosphoprotein</keyword>
<dbReference type="PRINTS" id="PR00344">
    <property type="entry name" value="BCTRLSENSOR"/>
</dbReference>
<feature type="domain" description="PAS" evidence="8">
    <location>
        <begin position="157"/>
        <end position="201"/>
    </location>
</feature>
<dbReference type="Pfam" id="PF13426">
    <property type="entry name" value="PAS_9"/>
    <property type="match status" value="1"/>
</dbReference>
<dbReference type="InterPro" id="IPR003661">
    <property type="entry name" value="HisK_dim/P_dom"/>
</dbReference>
<feature type="domain" description="PAC" evidence="9">
    <location>
        <begin position="101"/>
        <end position="156"/>
    </location>
</feature>
<dbReference type="Pfam" id="PF00512">
    <property type="entry name" value="HisKA"/>
    <property type="match status" value="1"/>
</dbReference>
<dbReference type="InterPro" id="IPR003594">
    <property type="entry name" value="HATPase_dom"/>
</dbReference>
<organism evidence="10 11">
    <name type="scientific">Hyalangium rubrum</name>
    <dbReference type="NCBI Taxonomy" id="3103134"/>
    <lineage>
        <taxon>Bacteria</taxon>
        <taxon>Pseudomonadati</taxon>
        <taxon>Myxococcota</taxon>
        <taxon>Myxococcia</taxon>
        <taxon>Myxococcales</taxon>
        <taxon>Cystobacterineae</taxon>
        <taxon>Archangiaceae</taxon>
        <taxon>Hyalangium</taxon>
    </lineage>
</organism>
<dbReference type="CDD" id="cd00130">
    <property type="entry name" value="PAS"/>
    <property type="match status" value="1"/>
</dbReference>
<comment type="catalytic activity">
    <reaction evidence="1">
        <text>ATP + protein L-histidine = ADP + protein N-phospho-L-histidine.</text>
        <dbReference type="EC" id="2.7.13.3"/>
    </reaction>
</comment>
<dbReference type="EMBL" id="JAXIVS010000005">
    <property type="protein sequence ID" value="MDY7228202.1"/>
    <property type="molecule type" value="Genomic_DNA"/>
</dbReference>
<dbReference type="Gene3D" id="1.10.287.130">
    <property type="match status" value="1"/>
</dbReference>
<dbReference type="InterPro" id="IPR005467">
    <property type="entry name" value="His_kinase_dom"/>
</dbReference>
<keyword evidence="4" id="KW-0808">Transferase</keyword>
<dbReference type="InterPro" id="IPR036890">
    <property type="entry name" value="HATPase_C_sf"/>
</dbReference>
<evidence type="ECO:0000259" key="7">
    <source>
        <dbReference type="PROSITE" id="PS50109"/>
    </source>
</evidence>
<dbReference type="Gene3D" id="3.30.565.10">
    <property type="entry name" value="Histidine kinase-like ATPase, C-terminal domain"/>
    <property type="match status" value="1"/>
</dbReference>
<keyword evidence="5" id="KW-0418">Kinase</keyword>
<evidence type="ECO:0000259" key="8">
    <source>
        <dbReference type="PROSITE" id="PS50112"/>
    </source>
</evidence>
<comment type="caution">
    <text evidence="10">The sequence shown here is derived from an EMBL/GenBank/DDBJ whole genome shotgun (WGS) entry which is preliminary data.</text>
</comment>
<evidence type="ECO:0000256" key="6">
    <source>
        <dbReference type="ARBA" id="ARBA00023136"/>
    </source>
</evidence>
<dbReference type="InterPro" id="IPR000014">
    <property type="entry name" value="PAS"/>
</dbReference>
<dbReference type="NCBIfam" id="TIGR00229">
    <property type="entry name" value="sensory_box"/>
    <property type="match status" value="1"/>
</dbReference>
<evidence type="ECO:0000256" key="2">
    <source>
        <dbReference type="ARBA" id="ARBA00012438"/>
    </source>
</evidence>
<dbReference type="InterPro" id="IPR000700">
    <property type="entry name" value="PAS-assoc_C"/>
</dbReference>
<dbReference type="PROSITE" id="PS50113">
    <property type="entry name" value="PAC"/>
    <property type="match status" value="2"/>
</dbReference>
<dbReference type="PANTHER" id="PTHR42878:SF15">
    <property type="entry name" value="BACTERIOPHYTOCHROME"/>
    <property type="match status" value="1"/>
</dbReference>
<dbReference type="CDD" id="cd00082">
    <property type="entry name" value="HisKA"/>
    <property type="match status" value="1"/>
</dbReference>
<dbReference type="Pfam" id="PF13188">
    <property type="entry name" value="PAS_8"/>
    <property type="match status" value="1"/>
</dbReference>
<dbReference type="InterPro" id="IPR050351">
    <property type="entry name" value="BphY/WalK/GraS-like"/>
</dbReference>
<name>A0ABU5H506_9BACT</name>
<dbReference type="SUPFAM" id="SSF55874">
    <property type="entry name" value="ATPase domain of HSP90 chaperone/DNA topoisomerase II/histidine kinase"/>
    <property type="match status" value="1"/>
</dbReference>
<dbReference type="InterPro" id="IPR001610">
    <property type="entry name" value="PAC"/>
</dbReference>
<dbReference type="SUPFAM" id="SSF47384">
    <property type="entry name" value="Homodimeric domain of signal transducing histidine kinase"/>
    <property type="match status" value="1"/>
</dbReference>
<dbReference type="SUPFAM" id="SSF55785">
    <property type="entry name" value="PYP-like sensor domain (PAS domain)"/>
    <property type="match status" value="2"/>
</dbReference>
<sequence>MNDAPPPASPSDKLGEELFHARHHALIRAILDNISEGVSISEASGNFIYSNPFASRVFGVGESERSVSEEWSSRYGIFLPDERTPLPIEQMPIWKALKGQESGEVELFIRNAGSPDGIHVSAKCIPVQDQQGRLLGAMALVRDVDTQRRIEEEKRRTEQHFRLLVETAQEGIGTIDPEWRITYANRYMAEMFGYRVEEMLGMHLSSFMDEKAWQVAQRGLSLKGRAPPVKAQDTAFLRKDGTVLWTSMSTTPLFNDEGGYAGSLAMLTDITRRREAEAQVRQLNADLEGRIAQRTSQLEFSHRELESFAYTVAHDLRAPLRSISSFSQALVEDCGDKLDEVGRDYVRRIVNGGRRMAELIDGILQLSRVNSTPLSAQACDLSRMARGVIEQLQSEQPERIVKVNIQEGLIDQGDPNLLRAVLENLLGNAWKFTRERDVAEIEFRATGEAGGARTYTVRDNGAGFNMAYREKLFGVFQRLHTQREFEGNGVGLATVQRIIRRHGGRIWGEGQPGQGASFFFTLNEFPRPPRTTASPSDP</sequence>
<evidence type="ECO:0000256" key="3">
    <source>
        <dbReference type="ARBA" id="ARBA00022553"/>
    </source>
</evidence>
<dbReference type="Proteomes" id="UP001291309">
    <property type="component" value="Unassembled WGS sequence"/>
</dbReference>
<dbReference type="SMART" id="SM00387">
    <property type="entry name" value="HATPase_c"/>
    <property type="match status" value="1"/>
</dbReference>
<feature type="domain" description="Histidine kinase" evidence="7">
    <location>
        <begin position="311"/>
        <end position="526"/>
    </location>
</feature>
<evidence type="ECO:0000259" key="9">
    <source>
        <dbReference type="PROSITE" id="PS50113"/>
    </source>
</evidence>
<accession>A0ABU5H506</accession>
<dbReference type="PANTHER" id="PTHR42878">
    <property type="entry name" value="TWO-COMPONENT HISTIDINE KINASE"/>
    <property type="match status" value="1"/>
</dbReference>
<dbReference type="Gene3D" id="3.30.450.20">
    <property type="entry name" value="PAS domain"/>
    <property type="match status" value="2"/>
</dbReference>
<dbReference type="InterPro" id="IPR035965">
    <property type="entry name" value="PAS-like_dom_sf"/>
</dbReference>
<evidence type="ECO:0000256" key="4">
    <source>
        <dbReference type="ARBA" id="ARBA00022679"/>
    </source>
</evidence>
<proteinExistence type="predicted"/>
<reference evidence="10 11" key="1">
    <citation type="submission" date="2023-12" db="EMBL/GenBank/DDBJ databases">
        <title>the genome sequence of Hyalangium sp. s54d21.</title>
        <authorList>
            <person name="Zhang X."/>
        </authorList>
    </citation>
    <scope>NUCLEOTIDE SEQUENCE [LARGE SCALE GENOMIC DNA]</scope>
    <source>
        <strain evidence="11">s54d21</strain>
    </source>
</reference>
<dbReference type="PROSITE" id="PS50109">
    <property type="entry name" value="HIS_KIN"/>
    <property type="match status" value="1"/>
</dbReference>
<dbReference type="SMART" id="SM00086">
    <property type="entry name" value="PAC"/>
    <property type="match status" value="2"/>
</dbReference>
<keyword evidence="11" id="KW-1185">Reference proteome</keyword>
<dbReference type="PROSITE" id="PS50112">
    <property type="entry name" value="PAS"/>
    <property type="match status" value="2"/>
</dbReference>
<dbReference type="Pfam" id="PF02518">
    <property type="entry name" value="HATPase_c"/>
    <property type="match status" value="1"/>
</dbReference>
<dbReference type="SMART" id="SM00091">
    <property type="entry name" value="PAS"/>
    <property type="match status" value="2"/>
</dbReference>
<feature type="domain" description="PAC" evidence="9">
    <location>
        <begin position="230"/>
        <end position="282"/>
    </location>
</feature>
<dbReference type="InterPro" id="IPR004358">
    <property type="entry name" value="Sig_transdc_His_kin-like_C"/>
</dbReference>
<evidence type="ECO:0000256" key="1">
    <source>
        <dbReference type="ARBA" id="ARBA00000085"/>
    </source>
</evidence>
<gene>
    <name evidence="10" type="ORF">SYV04_17410</name>
</gene>
<keyword evidence="6" id="KW-0472">Membrane</keyword>
<dbReference type="SMART" id="SM00388">
    <property type="entry name" value="HisKA"/>
    <property type="match status" value="1"/>
</dbReference>
<evidence type="ECO:0000313" key="11">
    <source>
        <dbReference type="Proteomes" id="UP001291309"/>
    </source>
</evidence>
<evidence type="ECO:0000313" key="10">
    <source>
        <dbReference type="EMBL" id="MDY7228202.1"/>
    </source>
</evidence>
<dbReference type="InterPro" id="IPR036097">
    <property type="entry name" value="HisK_dim/P_sf"/>
</dbReference>
<protein>
    <recommendedName>
        <fullName evidence="2">histidine kinase</fullName>
        <ecNumber evidence="2">2.7.13.3</ecNumber>
    </recommendedName>
</protein>